<dbReference type="SUPFAM" id="SSF53448">
    <property type="entry name" value="Nucleotide-diphospho-sugar transferases"/>
    <property type="match status" value="1"/>
</dbReference>
<keyword evidence="2" id="KW-0808">Transferase</keyword>
<dbReference type="AlphaFoldDB" id="A0A437MGG5"/>
<dbReference type="InterPro" id="IPR029044">
    <property type="entry name" value="Nucleotide-diphossugar_trans"/>
</dbReference>
<dbReference type="InterPro" id="IPR050834">
    <property type="entry name" value="Glycosyltransf_2"/>
</dbReference>
<comment type="caution">
    <text evidence="2">The sequence shown here is derived from an EMBL/GenBank/DDBJ whole genome shotgun (WGS) entry which is preliminary data.</text>
</comment>
<dbReference type="RefSeq" id="WP_127787399.1">
    <property type="nucleotide sequence ID" value="NZ_SACL01000003.1"/>
</dbReference>
<evidence type="ECO:0000313" key="3">
    <source>
        <dbReference type="Proteomes" id="UP000282957"/>
    </source>
</evidence>
<feature type="domain" description="Glycosyltransferase 2-like" evidence="1">
    <location>
        <begin position="9"/>
        <end position="167"/>
    </location>
</feature>
<gene>
    <name evidence="2" type="ORF">EOD42_10065</name>
</gene>
<sequence length="333" mass="36692">MTQNLPAVSVVMPVYNVERFVAAAIDSVLAQSFTDFELIIVDDGGNDRSVEICAAYADPRIRILHQANRGLAGARNTGIAAARGRYIALLDSDDIWLPGKLAENVAHLDADPDVGVSYSGAILVNERGEDLGVRQTPLVGRIDARQVFCGRGVCNGSIPVFRREALEQAALPRDAEGRVWYFDESLRRSEDVECWTRIALRSPLAFECLPGFTTLYRVNAGGLSADIPRQLQSWEDVVDRIAAFAPEFIARHRREARAREVRYLARRAVAMRDARLAVSLSVEAVTLQPALLVTEPRKTLTTLGAALALRVLSPYRFERLLRRVKPGLAGDVS</sequence>
<keyword evidence="3" id="KW-1185">Reference proteome</keyword>
<proteinExistence type="predicted"/>
<dbReference type="Pfam" id="PF00535">
    <property type="entry name" value="Glycos_transf_2"/>
    <property type="match status" value="1"/>
</dbReference>
<accession>A0A437MGG5</accession>
<reference evidence="2 3" key="1">
    <citation type="submission" date="2019-01" db="EMBL/GenBank/DDBJ databases">
        <authorList>
            <person name="Chen W.-M."/>
        </authorList>
    </citation>
    <scope>NUCLEOTIDE SEQUENCE [LARGE SCALE GENOMIC DNA]</scope>
    <source>
        <strain evidence="2 3">CCP-6</strain>
    </source>
</reference>
<dbReference type="Proteomes" id="UP000282957">
    <property type="component" value="Unassembled WGS sequence"/>
</dbReference>
<dbReference type="PANTHER" id="PTHR43685">
    <property type="entry name" value="GLYCOSYLTRANSFERASE"/>
    <property type="match status" value="1"/>
</dbReference>
<evidence type="ECO:0000259" key="1">
    <source>
        <dbReference type="Pfam" id="PF00535"/>
    </source>
</evidence>
<dbReference type="Gene3D" id="3.90.550.10">
    <property type="entry name" value="Spore Coat Polysaccharide Biosynthesis Protein SpsA, Chain A"/>
    <property type="match status" value="1"/>
</dbReference>
<protein>
    <submittedName>
        <fullName evidence="2">Glycosyltransferase</fullName>
    </submittedName>
</protein>
<dbReference type="PANTHER" id="PTHR43685:SF2">
    <property type="entry name" value="GLYCOSYLTRANSFERASE 2-LIKE DOMAIN-CONTAINING PROTEIN"/>
    <property type="match status" value="1"/>
</dbReference>
<dbReference type="EMBL" id="SACL01000003">
    <property type="protein sequence ID" value="RVT96748.1"/>
    <property type="molecule type" value="Genomic_DNA"/>
</dbReference>
<evidence type="ECO:0000313" key="2">
    <source>
        <dbReference type="EMBL" id="RVT96748.1"/>
    </source>
</evidence>
<dbReference type="InterPro" id="IPR001173">
    <property type="entry name" value="Glyco_trans_2-like"/>
</dbReference>
<dbReference type="GO" id="GO:0016740">
    <property type="term" value="F:transferase activity"/>
    <property type="evidence" value="ECO:0007669"/>
    <property type="project" value="UniProtKB-KW"/>
</dbReference>
<organism evidence="2 3">
    <name type="scientific">Rhodovarius crocodyli</name>
    <dbReference type="NCBI Taxonomy" id="1979269"/>
    <lineage>
        <taxon>Bacteria</taxon>
        <taxon>Pseudomonadati</taxon>
        <taxon>Pseudomonadota</taxon>
        <taxon>Alphaproteobacteria</taxon>
        <taxon>Acetobacterales</taxon>
        <taxon>Roseomonadaceae</taxon>
        <taxon>Rhodovarius</taxon>
    </lineage>
</organism>
<name>A0A437MGG5_9PROT</name>
<dbReference type="OrthoDB" id="7296636at2"/>